<dbReference type="Proteomes" id="UP000782312">
    <property type="component" value="Unassembled WGS sequence"/>
</dbReference>
<dbReference type="Pfam" id="PF05175">
    <property type="entry name" value="MTS"/>
    <property type="match status" value="1"/>
</dbReference>
<dbReference type="InterPro" id="IPR050320">
    <property type="entry name" value="N5-glutamine_MTase"/>
</dbReference>
<sequence>MPPVSVMFKANRLLGKAVASAVEGLIRLTGTGNARYIIRRLNKKILGRPFTVAGVEYRVDPASVGHTPQGEITGAAAAERIRRENLTGLHVLDICCGVGIVGLTLCAKLKGEGRVRKLSLLDINIFNLNSAKRTLRRNDFGDIEFQTFLSDSLKSVPEGEKFDLIVSNPPHLFTDDFTKKNLNPTTLGTFDENWRFHTDFYSVADRYLSERGQIWLLENFQGDPGMESHFRSFVDANPRLRYAGSAAEPADPEGNMWWVVSCRA</sequence>
<dbReference type="Gene3D" id="3.40.50.150">
    <property type="entry name" value="Vaccinia Virus protein VP39"/>
    <property type="match status" value="1"/>
</dbReference>
<evidence type="ECO:0000256" key="2">
    <source>
        <dbReference type="ARBA" id="ARBA00022691"/>
    </source>
</evidence>
<reference evidence="4" key="1">
    <citation type="submission" date="2020-07" db="EMBL/GenBank/DDBJ databases">
        <title>Huge and variable diversity of episymbiotic CPR bacteria and DPANN archaea in groundwater ecosystems.</title>
        <authorList>
            <person name="He C.Y."/>
            <person name="Keren R."/>
            <person name="Whittaker M."/>
            <person name="Farag I.F."/>
            <person name="Doudna J."/>
            <person name="Cate J.H.D."/>
            <person name="Banfield J.F."/>
        </authorList>
    </citation>
    <scope>NUCLEOTIDE SEQUENCE</scope>
    <source>
        <strain evidence="4">NC_groundwater_763_Ag_S-0.2um_68_21</strain>
    </source>
</reference>
<evidence type="ECO:0000259" key="3">
    <source>
        <dbReference type="Pfam" id="PF05175"/>
    </source>
</evidence>
<protein>
    <submittedName>
        <fullName evidence="4">Methyltransferase</fullName>
    </submittedName>
</protein>
<keyword evidence="1 4" id="KW-0489">Methyltransferase</keyword>
<dbReference type="PANTHER" id="PTHR18895">
    <property type="entry name" value="HEMK METHYLTRANSFERASE"/>
    <property type="match status" value="1"/>
</dbReference>
<dbReference type="CDD" id="cd02440">
    <property type="entry name" value="AdoMet_MTases"/>
    <property type="match status" value="1"/>
</dbReference>
<keyword evidence="1 4" id="KW-0808">Transferase</keyword>
<feature type="domain" description="Methyltransferase small" evidence="3">
    <location>
        <begin position="88"/>
        <end position="171"/>
    </location>
</feature>
<dbReference type="AlphaFoldDB" id="A0A932I233"/>
<dbReference type="GO" id="GO:0032259">
    <property type="term" value="P:methylation"/>
    <property type="evidence" value="ECO:0007669"/>
    <property type="project" value="UniProtKB-KW"/>
</dbReference>
<proteinExistence type="predicted"/>
<evidence type="ECO:0000256" key="1">
    <source>
        <dbReference type="ARBA" id="ARBA00022603"/>
    </source>
</evidence>
<dbReference type="InterPro" id="IPR007848">
    <property type="entry name" value="Small_mtfrase_dom"/>
</dbReference>
<dbReference type="GO" id="GO:0008168">
    <property type="term" value="F:methyltransferase activity"/>
    <property type="evidence" value="ECO:0007669"/>
    <property type="project" value="UniProtKB-KW"/>
</dbReference>
<dbReference type="PANTHER" id="PTHR18895:SF74">
    <property type="entry name" value="MTRF1L RELEASE FACTOR GLUTAMINE METHYLTRANSFERASE"/>
    <property type="match status" value="1"/>
</dbReference>
<dbReference type="EMBL" id="JACPUR010000035">
    <property type="protein sequence ID" value="MBI3128688.1"/>
    <property type="molecule type" value="Genomic_DNA"/>
</dbReference>
<name>A0A932I233_UNCTE</name>
<keyword evidence="2" id="KW-0949">S-adenosyl-L-methionine</keyword>
<gene>
    <name evidence="4" type="ORF">HYZ11_13875</name>
</gene>
<dbReference type="InterPro" id="IPR029063">
    <property type="entry name" value="SAM-dependent_MTases_sf"/>
</dbReference>
<evidence type="ECO:0000313" key="4">
    <source>
        <dbReference type="EMBL" id="MBI3128688.1"/>
    </source>
</evidence>
<dbReference type="SUPFAM" id="SSF53335">
    <property type="entry name" value="S-adenosyl-L-methionine-dependent methyltransferases"/>
    <property type="match status" value="1"/>
</dbReference>
<evidence type="ECO:0000313" key="5">
    <source>
        <dbReference type="Proteomes" id="UP000782312"/>
    </source>
</evidence>
<organism evidence="4 5">
    <name type="scientific">Tectimicrobiota bacterium</name>
    <dbReference type="NCBI Taxonomy" id="2528274"/>
    <lineage>
        <taxon>Bacteria</taxon>
        <taxon>Pseudomonadati</taxon>
        <taxon>Nitrospinota/Tectimicrobiota group</taxon>
        <taxon>Candidatus Tectimicrobiota</taxon>
    </lineage>
</organism>
<comment type="caution">
    <text evidence="4">The sequence shown here is derived from an EMBL/GenBank/DDBJ whole genome shotgun (WGS) entry which is preliminary data.</text>
</comment>
<accession>A0A932I233</accession>